<reference evidence="2 3" key="1">
    <citation type="submission" date="2020-08" db="EMBL/GenBank/DDBJ databases">
        <title>Genomic Encyclopedia of Type Strains, Phase IV (KMG-IV): sequencing the most valuable type-strain genomes for metagenomic binning, comparative biology and taxonomic classification.</title>
        <authorList>
            <person name="Goeker M."/>
        </authorList>
    </citation>
    <scope>NUCLEOTIDE SEQUENCE [LARGE SCALE GENOMIC DNA]</scope>
    <source>
        <strain evidence="2 3">DSM 100044</strain>
    </source>
</reference>
<sequence length="80" mass="8760">MANDLASELTGYIVQHCGLSASRINDEALLFSTGALDSFSLIDIVTFLEQRTGVKVRPRDLELGNFDSVSRMVAYVARHG</sequence>
<comment type="caution">
    <text evidence="2">The sequence shown here is derived from an EMBL/GenBank/DDBJ whole genome shotgun (WGS) entry which is preliminary data.</text>
</comment>
<evidence type="ECO:0000313" key="2">
    <source>
        <dbReference type="EMBL" id="MBB5714319.1"/>
    </source>
</evidence>
<accession>A0A7W9ETL2</accession>
<evidence type="ECO:0000259" key="1">
    <source>
        <dbReference type="PROSITE" id="PS50075"/>
    </source>
</evidence>
<dbReference type="PROSITE" id="PS50075">
    <property type="entry name" value="CARRIER"/>
    <property type="match status" value="1"/>
</dbReference>
<dbReference type="InterPro" id="IPR036736">
    <property type="entry name" value="ACP-like_sf"/>
</dbReference>
<gene>
    <name evidence="2" type="ORF">FHS94_001150</name>
</gene>
<feature type="domain" description="Carrier" evidence="1">
    <location>
        <begin position="3"/>
        <end position="80"/>
    </location>
</feature>
<dbReference type="AlphaFoldDB" id="A0A7W9ETL2"/>
<keyword evidence="3" id="KW-1185">Reference proteome</keyword>
<dbReference type="SUPFAM" id="SSF47336">
    <property type="entry name" value="ACP-like"/>
    <property type="match status" value="1"/>
</dbReference>
<organism evidence="2 3">
    <name type="scientific">Sphingomonas aerophila</name>
    <dbReference type="NCBI Taxonomy" id="1344948"/>
    <lineage>
        <taxon>Bacteria</taxon>
        <taxon>Pseudomonadati</taxon>
        <taxon>Pseudomonadota</taxon>
        <taxon>Alphaproteobacteria</taxon>
        <taxon>Sphingomonadales</taxon>
        <taxon>Sphingomonadaceae</taxon>
        <taxon>Sphingomonas</taxon>
    </lineage>
</organism>
<dbReference type="EMBL" id="JACIJK010000003">
    <property type="protein sequence ID" value="MBB5714319.1"/>
    <property type="molecule type" value="Genomic_DNA"/>
</dbReference>
<dbReference type="Pfam" id="PF00550">
    <property type="entry name" value="PP-binding"/>
    <property type="match status" value="1"/>
</dbReference>
<dbReference type="RefSeq" id="WP_184055532.1">
    <property type="nucleotide sequence ID" value="NZ_JACIJK010000003.1"/>
</dbReference>
<proteinExistence type="predicted"/>
<evidence type="ECO:0000313" key="3">
    <source>
        <dbReference type="Proteomes" id="UP000546200"/>
    </source>
</evidence>
<dbReference type="Gene3D" id="1.10.1200.10">
    <property type="entry name" value="ACP-like"/>
    <property type="match status" value="1"/>
</dbReference>
<protein>
    <submittedName>
        <fullName evidence="2">Acyl carrier protein</fullName>
    </submittedName>
</protein>
<dbReference type="Proteomes" id="UP000546200">
    <property type="component" value="Unassembled WGS sequence"/>
</dbReference>
<dbReference type="InterPro" id="IPR009081">
    <property type="entry name" value="PP-bd_ACP"/>
</dbReference>
<name>A0A7W9ETL2_9SPHN</name>